<evidence type="ECO:0000256" key="1">
    <source>
        <dbReference type="SAM" id="MobiDB-lite"/>
    </source>
</evidence>
<protein>
    <recommendedName>
        <fullName evidence="2">Replication factor A C-terminal domain-containing protein</fullName>
    </recommendedName>
</protein>
<accession>A0ABD3HXE1</accession>
<dbReference type="SUPFAM" id="SSF53335">
    <property type="entry name" value="S-adenosyl-L-methionine-dependent methyltransferases"/>
    <property type="match status" value="1"/>
</dbReference>
<dbReference type="InterPro" id="IPR029063">
    <property type="entry name" value="SAM-dependent_MTases_sf"/>
</dbReference>
<dbReference type="InterPro" id="IPR012340">
    <property type="entry name" value="NA-bd_OB-fold"/>
</dbReference>
<evidence type="ECO:0000313" key="4">
    <source>
        <dbReference type="Proteomes" id="UP001633002"/>
    </source>
</evidence>
<dbReference type="AlphaFoldDB" id="A0ABD3HXE1"/>
<reference evidence="3 4" key="1">
    <citation type="submission" date="2024-09" db="EMBL/GenBank/DDBJ databases">
        <title>Chromosome-scale assembly of Riccia sorocarpa.</title>
        <authorList>
            <person name="Paukszto L."/>
        </authorList>
    </citation>
    <scope>NUCLEOTIDE SEQUENCE [LARGE SCALE GENOMIC DNA]</scope>
    <source>
        <strain evidence="3">LP-2024</strain>
        <tissue evidence="3">Aerial parts of the thallus</tissue>
    </source>
</reference>
<keyword evidence="4" id="KW-1185">Reference proteome</keyword>
<dbReference type="InterPro" id="IPR013955">
    <property type="entry name" value="Rep_factor-A_C"/>
</dbReference>
<feature type="domain" description="Replication factor A C-terminal" evidence="2">
    <location>
        <begin position="44"/>
        <end position="123"/>
    </location>
</feature>
<sequence length="510" mass="56737">MNFDADSRMSTVKEALECMRDKELVGKEFLLSVIIPRLPENRRTITWEGCARCKTKCIRIGSGWRCATCIADYIKPRTYMVLKIDAEDSEREARLTAWESVAEQMVGISADDFRALSRKEDEDNILRRLLESKWTLRKDKKGKNVPEVIVVSDSDSDLLDFTPNSQRSYHQRFKQPPMVKIENPVFSGTVDEKDDDDSVGDSSSVPVKNQKQKSSSSRETESEIKQQQRKTGSRVRERHSCDVKPVVPEVVPEVTSRSTKNQSQRNDGVVIQAFALGFVAGVIDLDEAVLDLAARHFGLKKDPNLEVIGGDGLDAVVEIAAREKYSCASRAGAGKSVSDELMESKPGDELKATGGNAQEAAECLGVGTGFQSRQQEGGLMDPRFEMIIVDVDASDARLELSAPPVAFLGQKFLLSAVIALKEHGMLVMNVISSRKEAYEEVIEALGAIFEEVYEIMLDTEIYHSVVFALVKPSAYNPSVASPAVELIRSMIDTELMERIRRLECKNARIF</sequence>
<dbReference type="Gene3D" id="2.40.50.140">
    <property type="entry name" value="Nucleic acid-binding proteins"/>
    <property type="match status" value="1"/>
</dbReference>
<dbReference type="EMBL" id="JBJQOH010000002">
    <property type="protein sequence ID" value="KAL3696152.1"/>
    <property type="molecule type" value="Genomic_DNA"/>
</dbReference>
<name>A0ABD3HXE1_9MARC</name>
<feature type="compositionally biased region" description="Basic and acidic residues" evidence="1">
    <location>
        <begin position="216"/>
        <end position="226"/>
    </location>
</feature>
<organism evidence="3 4">
    <name type="scientific">Riccia sorocarpa</name>
    <dbReference type="NCBI Taxonomy" id="122646"/>
    <lineage>
        <taxon>Eukaryota</taxon>
        <taxon>Viridiplantae</taxon>
        <taxon>Streptophyta</taxon>
        <taxon>Embryophyta</taxon>
        <taxon>Marchantiophyta</taxon>
        <taxon>Marchantiopsida</taxon>
        <taxon>Marchantiidae</taxon>
        <taxon>Marchantiales</taxon>
        <taxon>Ricciaceae</taxon>
        <taxon>Riccia</taxon>
    </lineage>
</organism>
<gene>
    <name evidence="3" type="ORF">R1sor_010228</name>
</gene>
<proteinExistence type="predicted"/>
<feature type="region of interest" description="Disordered" evidence="1">
    <location>
        <begin position="187"/>
        <end position="241"/>
    </location>
</feature>
<dbReference type="Pfam" id="PF08646">
    <property type="entry name" value="Rep_fac-A_C"/>
    <property type="match status" value="1"/>
</dbReference>
<dbReference type="SUPFAM" id="SSF50249">
    <property type="entry name" value="Nucleic acid-binding proteins"/>
    <property type="match status" value="1"/>
</dbReference>
<dbReference type="Gene3D" id="3.40.50.150">
    <property type="entry name" value="Vaccinia Virus protein VP39"/>
    <property type="match status" value="1"/>
</dbReference>
<evidence type="ECO:0000259" key="2">
    <source>
        <dbReference type="Pfam" id="PF08646"/>
    </source>
</evidence>
<comment type="caution">
    <text evidence="3">The sequence shown here is derived from an EMBL/GenBank/DDBJ whole genome shotgun (WGS) entry which is preliminary data.</text>
</comment>
<dbReference type="Proteomes" id="UP001633002">
    <property type="component" value="Unassembled WGS sequence"/>
</dbReference>
<evidence type="ECO:0000313" key="3">
    <source>
        <dbReference type="EMBL" id="KAL3696152.1"/>
    </source>
</evidence>